<dbReference type="OrthoDB" id="10650321at2759"/>
<organism evidence="2 3">
    <name type="scientific">Gibberella moniliformis (strain M3125 / FGSC 7600)</name>
    <name type="common">Maize ear and stalk rot fungus</name>
    <name type="synonym">Fusarium verticillioides</name>
    <dbReference type="NCBI Taxonomy" id="334819"/>
    <lineage>
        <taxon>Eukaryota</taxon>
        <taxon>Fungi</taxon>
        <taxon>Dikarya</taxon>
        <taxon>Ascomycota</taxon>
        <taxon>Pezizomycotina</taxon>
        <taxon>Sordariomycetes</taxon>
        <taxon>Hypocreomycetidae</taxon>
        <taxon>Hypocreales</taxon>
        <taxon>Nectriaceae</taxon>
        <taxon>Fusarium</taxon>
        <taxon>Fusarium fujikuroi species complex</taxon>
    </lineage>
</organism>
<dbReference type="KEGG" id="fvr:FVEG_14617"/>
<accession>W7L942</accession>
<dbReference type="EMBL" id="CM000578">
    <property type="protein sequence ID" value="EWG36098.1"/>
    <property type="molecule type" value="Genomic_DNA"/>
</dbReference>
<evidence type="ECO:0000256" key="1">
    <source>
        <dbReference type="SAM" id="MobiDB-lite"/>
    </source>
</evidence>
<proteinExistence type="predicted"/>
<protein>
    <submittedName>
        <fullName evidence="2">Uncharacterized protein</fullName>
    </submittedName>
</protein>
<keyword evidence="3" id="KW-1185">Reference proteome</keyword>
<feature type="region of interest" description="Disordered" evidence="1">
    <location>
        <begin position="195"/>
        <end position="264"/>
    </location>
</feature>
<dbReference type="GeneID" id="30071493"/>
<feature type="compositionally biased region" description="Polar residues" evidence="1">
    <location>
        <begin position="205"/>
        <end position="218"/>
    </location>
</feature>
<dbReference type="AlphaFoldDB" id="W7L942"/>
<name>W7L942_GIBM7</name>
<dbReference type="VEuPathDB" id="FungiDB:FVEG_14617"/>
<reference evidence="2 3" key="1">
    <citation type="journal article" date="2010" name="Nature">
        <title>Comparative genomics reveals mobile pathogenicity chromosomes in Fusarium.</title>
        <authorList>
            <person name="Ma L.J."/>
            <person name="van der Does H.C."/>
            <person name="Borkovich K.A."/>
            <person name="Coleman J.J."/>
            <person name="Daboussi M.J."/>
            <person name="Di Pietro A."/>
            <person name="Dufresne M."/>
            <person name="Freitag M."/>
            <person name="Grabherr M."/>
            <person name="Henrissat B."/>
            <person name="Houterman P.M."/>
            <person name="Kang S."/>
            <person name="Shim W.B."/>
            <person name="Woloshuk C."/>
            <person name="Xie X."/>
            <person name="Xu J.R."/>
            <person name="Antoniw J."/>
            <person name="Baker S.E."/>
            <person name="Bluhm B.H."/>
            <person name="Breakspear A."/>
            <person name="Brown D.W."/>
            <person name="Butchko R.A."/>
            <person name="Chapman S."/>
            <person name="Coulson R."/>
            <person name="Coutinho P.M."/>
            <person name="Danchin E.G."/>
            <person name="Diener A."/>
            <person name="Gale L.R."/>
            <person name="Gardiner D.M."/>
            <person name="Goff S."/>
            <person name="Hammond-Kosack K.E."/>
            <person name="Hilburn K."/>
            <person name="Hua-Van A."/>
            <person name="Jonkers W."/>
            <person name="Kazan K."/>
            <person name="Kodira C.D."/>
            <person name="Koehrsen M."/>
            <person name="Kumar L."/>
            <person name="Lee Y.H."/>
            <person name="Li L."/>
            <person name="Manners J.M."/>
            <person name="Miranda-Saavedra D."/>
            <person name="Mukherjee M."/>
            <person name="Park G."/>
            <person name="Park J."/>
            <person name="Park S.Y."/>
            <person name="Proctor R.H."/>
            <person name="Regev A."/>
            <person name="Ruiz-Roldan M.C."/>
            <person name="Sain D."/>
            <person name="Sakthikumar S."/>
            <person name="Sykes S."/>
            <person name="Schwartz D.C."/>
            <person name="Turgeon B.G."/>
            <person name="Wapinski I."/>
            <person name="Yoder O."/>
            <person name="Young S."/>
            <person name="Zeng Q."/>
            <person name="Zhou S."/>
            <person name="Galagan J."/>
            <person name="Cuomo C.A."/>
            <person name="Kistler H.C."/>
            <person name="Rep M."/>
        </authorList>
    </citation>
    <scope>NUCLEOTIDE SEQUENCE [LARGE SCALE GENOMIC DNA]</scope>
    <source>
        <strain evidence="3">M3125 / FGSC 7600</strain>
    </source>
</reference>
<dbReference type="RefSeq" id="XP_018742289.1">
    <property type="nucleotide sequence ID" value="XM_018903551.1"/>
</dbReference>
<dbReference type="EMBL" id="DS022242">
    <property type="protein sequence ID" value="EWG36098.1"/>
    <property type="molecule type" value="Genomic_DNA"/>
</dbReference>
<evidence type="ECO:0000313" key="3">
    <source>
        <dbReference type="Proteomes" id="UP000009096"/>
    </source>
</evidence>
<evidence type="ECO:0000313" key="2">
    <source>
        <dbReference type="EMBL" id="EWG36098.1"/>
    </source>
</evidence>
<gene>
    <name evidence="2" type="ORF">FVEG_14617</name>
</gene>
<dbReference type="Proteomes" id="UP000009096">
    <property type="component" value="Chromosome 1"/>
</dbReference>
<sequence length="287" mass="32634">MARCLLLINTLDYTMKCVGWQQDQILHIDLSRYPHIQDIDIVPTLDTYNWGSYTWNEVDWEWQDYDRRRTFTPRGLIVAVAEYCTYTNSCRKEFFGQIWACPYEDMTEFIPCLYCEGTKTEDIEDLEDFIRDVKFVPVSDKLYSPMKWEQYADEVFCDPGLDINKDGIDPFPNIRGRAQGDATKSYRYTYTKSIKYPISNPPTPNATEMPSDPTQTAEDSGEEEDEVKSIPREVAAGTTKRRKAAPATTSPPKPTASSPAKNGTGRYAVVDANVLGLLSVVAILLLV</sequence>